<evidence type="ECO:0000256" key="2">
    <source>
        <dbReference type="ARBA" id="ARBA00022679"/>
    </source>
</evidence>
<evidence type="ECO:0000313" key="5">
    <source>
        <dbReference type="Proteomes" id="UP001165065"/>
    </source>
</evidence>
<dbReference type="OrthoDB" id="206240at2759"/>
<comment type="caution">
    <text evidence="4">The sequence shown here is derived from an EMBL/GenBank/DDBJ whole genome shotgun (WGS) entry which is preliminary data.</text>
</comment>
<evidence type="ECO:0000313" key="4">
    <source>
        <dbReference type="EMBL" id="GMI24028.1"/>
    </source>
</evidence>
<reference evidence="5" key="1">
    <citation type="journal article" date="2023" name="Commun. Biol.">
        <title>Genome analysis of Parmales, the sister group of diatoms, reveals the evolutionary specialization of diatoms from phago-mixotrophs to photoautotrophs.</title>
        <authorList>
            <person name="Ban H."/>
            <person name="Sato S."/>
            <person name="Yoshikawa S."/>
            <person name="Yamada K."/>
            <person name="Nakamura Y."/>
            <person name="Ichinomiya M."/>
            <person name="Sato N."/>
            <person name="Blanc-Mathieu R."/>
            <person name="Endo H."/>
            <person name="Kuwata A."/>
            <person name="Ogata H."/>
        </authorList>
    </citation>
    <scope>NUCLEOTIDE SEQUENCE [LARGE SCALE GENOMIC DNA]</scope>
</reference>
<dbReference type="SMART" id="SM00672">
    <property type="entry name" value="CAP10"/>
    <property type="match status" value="1"/>
</dbReference>
<name>A0A9W7FWI4_9STRA</name>
<dbReference type="PANTHER" id="PTHR12203:SF35">
    <property type="entry name" value="PROTEIN O-GLUCOSYLTRANSFERASE 1"/>
    <property type="match status" value="1"/>
</dbReference>
<protein>
    <recommendedName>
        <fullName evidence="3">Glycosyl transferase CAP10 domain-containing protein</fullName>
    </recommendedName>
</protein>
<feature type="domain" description="Glycosyl transferase CAP10" evidence="3">
    <location>
        <begin position="133"/>
        <end position="395"/>
    </location>
</feature>
<dbReference type="AlphaFoldDB" id="A0A9W7FWI4"/>
<accession>A0A9W7FWI4</accession>
<dbReference type="Proteomes" id="UP001165065">
    <property type="component" value="Unassembled WGS sequence"/>
</dbReference>
<comment type="similarity">
    <text evidence="1">Belongs to the glycosyltransferase 90 family.</text>
</comment>
<dbReference type="GO" id="GO:0016740">
    <property type="term" value="F:transferase activity"/>
    <property type="evidence" value="ECO:0007669"/>
    <property type="project" value="UniProtKB-KW"/>
</dbReference>
<dbReference type="PANTHER" id="PTHR12203">
    <property type="entry name" value="KDEL LYS-ASP-GLU-LEU CONTAINING - RELATED"/>
    <property type="match status" value="1"/>
</dbReference>
<proteinExistence type="inferred from homology"/>
<dbReference type="InterPro" id="IPR006598">
    <property type="entry name" value="CAP10"/>
</dbReference>
<sequence length="406" mass="45818">MIKIKYTKDDALQRLNAMCESLDSPTTSLESDLSWYLSGASPDPNPSYDPTFTGGLLSSTWSDILDLSRVDIIQCLDINGVRNSMEEIGKVEEVGMRMELDPKFYYTKELLGYVGKGLEGEKVSVKFGDGKGSVGGGPTLRKIRRCNSDSSSSGNDGVIYKAEKWRHWREDDWMTVYEDIGWEKKMDKATWRGSTTGCEDCYPKIKYENYEDDPKGSKDGKGSAREAVRRGGYGSRAELVRRMDWLNGIERGGKNMFDIGVSIYNQNVENLWGTKPFLSKADQMGSKVIIIAEGNDVATGSKWAMLSGSVVVMSSPATCSWLMEDEMIPGVHYLEVKWDWSDLVEKVEWCFDNDEECERIGKMGQCWMRRFLDDEREGILQEMVVREAIKMQKERGYCGVLRGGGN</sequence>
<dbReference type="EMBL" id="BRYA01000579">
    <property type="protein sequence ID" value="GMI24028.1"/>
    <property type="molecule type" value="Genomic_DNA"/>
</dbReference>
<gene>
    <name evidence="4" type="ORF">TrCOL_g12876</name>
</gene>
<dbReference type="InterPro" id="IPR051091">
    <property type="entry name" value="O-Glucosyltr/Glycosyltrsf_90"/>
</dbReference>
<evidence type="ECO:0000256" key="1">
    <source>
        <dbReference type="ARBA" id="ARBA00010118"/>
    </source>
</evidence>
<keyword evidence="2" id="KW-0808">Transferase</keyword>
<dbReference type="Pfam" id="PF05686">
    <property type="entry name" value="Glyco_transf_90"/>
    <property type="match status" value="1"/>
</dbReference>
<keyword evidence="5" id="KW-1185">Reference proteome</keyword>
<evidence type="ECO:0000259" key="3">
    <source>
        <dbReference type="SMART" id="SM00672"/>
    </source>
</evidence>
<organism evidence="4 5">
    <name type="scientific">Triparma columacea</name>
    <dbReference type="NCBI Taxonomy" id="722753"/>
    <lineage>
        <taxon>Eukaryota</taxon>
        <taxon>Sar</taxon>
        <taxon>Stramenopiles</taxon>
        <taxon>Ochrophyta</taxon>
        <taxon>Bolidophyceae</taxon>
        <taxon>Parmales</taxon>
        <taxon>Triparmaceae</taxon>
        <taxon>Triparma</taxon>
    </lineage>
</organism>